<comment type="caution">
    <text evidence="1">The sequence shown here is derived from an EMBL/GenBank/DDBJ whole genome shotgun (WGS) entry which is preliminary data.</text>
</comment>
<gene>
    <name evidence="1" type="ORF">VTL71DRAFT_8561</name>
</gene>
<protein>
    <submittedName>
        <fullName evidence="1">Uncharacterized protein</fullName>
    </submittedName>
</protein>
<proteinExistence type="predicted"/>
<dbReference type="EMBL" id="JAZHXI010000002">
    <property type="protein sequence ID" value="KAL2074782.1"/>
    <property type="molecule type" value="Genomic_DNA"/>
</dbReference>
<keyword evidence="2" id="KW-1185">Reference proteome</keyword>
<accession>A0ABR4CY43</accession>
<sequence length="98" mass="10844">MVTVTDLVGHCCLCIIYDLKWSHMEHGSSHWGFACCESSSTFHGFQDVLLGSSYRRGPSHQPQLLCTVTVPFPHAISDGLFGGHQGGRLRARWTDVRG</sequence>
<evidence type="ECO:0000313" key="2">
    <source>
        <dbReference type="Proteomes" id="UP001595075"/>
    </source>
</evidence>
<dbReference type="Proteomes" id="UP001595075">
    <property type="component" value="Unassembled WGS sequence"/>
</dbReference>
<reference evidence="1 2" key="1">
    <citation type="journal article" date="2024" name="Commun. Biol.">
        <title>Comparative genomic analysis of thermophilic fungi reveals convergent evolutionary adaptations and gene losses.</title>
        <authorList>
            <person name="Steindorff A.S."/>
            <person name="Aguilar-Pontes M.V."/>
            <person name="Robinson A.J."/>
            <person name="Andreopoulos B."/>
            <person name="LaButti K."/>
            <person name="Kuo A."/>
            <person name="Mondo S."/>
            <person name="Riley R."/>
            <person name="Otillar R."/>
            <person name="Haridas S."/>
            <person name="Lipzen A."/>
            <person name="Grimwood J."/>
            <person name="Schmutz J."/>
            <person name="Clum A."/>
            <person name="Reid I.D."/>
            <person name="Moisan M.C."/>
            <person name="Butler G."/>
            <person name="Nguyen T.T.M."/>
            <person name="Dewar K."/>
            <person name="Conant G."/>
            <person name="Drula E."/>
            <person name="Henrissat B."/>
            <person name="Hansel C."/>
            <person name="Singer S."/>
            <person name="Hutchinson M.I."/>
            <person name="de Vries R.P."/>
            <person name="Natvig D.O."/>
            <person name="Powell A.J."/>
            <person name="Tsang A."/>
            <person name="Grigoriev I.V."/>
        </authorList>
    </citation>
    <scope>NUCLEOTIDE SEQUENCE [LARGE SCALE GENOMIC DNA]</scope>
    <source>
        <strain evidence="1 2">CBS 494.80</strain>
    </source>
</reference>
<organism evidence="1 2">
    <name type="scientific">Oculimacula yallundae</name>
    <dbReference type="NCBI Taxonomy" id="86028"/>
    <lineage>
        <taxon>Eukaryota</taxon>
        <taxon>Fungi</taxon>
        <taxon>Dikarya</taxon>
        <taxon>Ascomycota</taxon>
        <taxon>Pezizomycotina</taxon>
        <taxon>Leotiomycetes</taxon>
        <taxon>Helotiales</taxon>
        <taxon>Ploettnerulaceae</taxon>
        <taxon>Oculimacula</taxon>
    </lineage>
</organism>
<name>A0ABR4CY43_9HELO</name>
<evidence type="ECO:0000313" key="1">
    <source>
        <dbReference type="EMBL" id="KAL2074782.1"/>
    </source>
</evidence>